<dbReference type="PANTHER" id="PTHR34663:SF19">
    <property type="match status" value="1"/>
</dbReference>
<dbReference type="Proteomes" id="UP000326939">
    <property type="component" value="Chromosome 9"/>
</dbReference>
<dbReference type="AlphaFoldDB" id="A0A5N5LGW1"/>
<evidence type="ECO:0000256" key="1">
    <source>
        <dbReference type="SAM" id="SignalP"/>
    </source>
</evidence>
<reference evidence="3" key="1">
    <citation type="journal article" date="2019" name="Gigascience">
        <title>De novo genome assembly of the endangered Acer yangbiense, a plant species with extremely small populations endemic to Yunnan Province, China.</title>
        <authorList>
            <person name="Yang J."/>
            <person name="Wariss H.M."/>
            <person name="Tao L."/>
            <person name="Zhang R."/>
            <person name="Yun Q."/>
            <person name="Hollingsworth P."/>
            <person name="Dao Z."/>
            <person name="Luo G."/>
            <person name="Guo H."/>
            <person name="Ma Y."/>
            <person name="Sun W."/>
        </authorList>
    </citation>
    <scope>NUCLEOTIDE SEQUENCE [LARGE SCALE GENOMIC DNA]</scope>
    <source>
        <strain evidence="3">cv. br00</strain>
    </source>
</reference>
<dbReference type="PANTHER" id="PTHR34663">
    <property type="entry name" value="OS06G0637400 PROTEIN"/>
    <property type="match status" value="1"/>
</dbReference>
<feature type="chain" id="PRO_5024298499" evidence="1">
    <location>
        <begin position="32"/>
        <end position="142"/>
    </location>
</feature>
<dbReference type="InterPro" id="IPR044700">
    <property type="entry name" value="PIP2/PIPL1"/>
</dbReference>
<keyword evidence="1" id="KW-0732">Signal</keyword>
<comment type="caution">
    <text evidence="2">The sequence shown here is derived from an EMBL/GenBank/DDBJ whole genome shotgun (WGS) entry which is preliminary data.</text>
</comment>
<name>A0A5N5LGW1_9ROSI</name>
<accession>A0A5N5LGW1</accession>
<evidence type="ECO:0000313" key="3">
    <source>
        <dbReference type="Proteomes" id="UP000326939"/>
    </source>
</evidence>
<proteinExistence type="predicted"/>
<evidence type="ECO:0000313" key="2">
    <source>
        <dbReference type="EMBL" id="KAB5541291.1"/>
    </source>
</evidence>
<protein>
    <submittedName>
        <fullName evidence="2">Uncharacterized protein</fullName>
    </submittedName>
</protein>
<keyword evidence="3" id="KW-1185">Reference proteome</keyword>
<organism evidence="2 3">
    <name type="scientific">Salix brachista</name>
    <dbReference type="NCBI Taxonomy" id="2182728"/>
    <lineage>
        <taxon>Eukaryota</taxon>
        <taxon>Viridiplantae</taxon>
        <taxon>Streptophyta</taxon>
        <taxon>Embryophyta</taxon>
        <taxon>Tracheophyta</taxon>
        <taxon>Spermatophyta</taxon>
        <taxon>Magnoliopsida</taxon>
        <taxon>eudicotyledons</taxon>
        <taxon>Gunneridae</taxon>
        <taxon>Pentapetalae</taxon>
        <taxon>rosids</taxon>
        <taxon>fabids</taxon>
        <taxon>Malpighiales</taxon>
        <taxon>Salicaceae</taxon>
        <taxon>Saliceae</taxon>
        <taxon>Salix</taxon>
    </lineage>
</organism>
<dbReference type="GO" id="GO:0045087">
    <property type="term" value="P:innate immune response"/>
    <property type="evidence" value="ECO:0007669"/>
    <property type="project" value="InterPro"/>
</dbReference>
<feature type="signal peptide" evidence="1">
    <location>
        <begin position="1"/>
        <end position="31"/>
    </location>
</feature>
<sequence length="142" mass="14953">MGREQKPIALFSRLLLLASLLIIAMVIGAEARPFSGSELNKDVKVGEVEGFVGGFSLQAAKKSGPSPGIGHKYENFQIEGEATRSVPSPGESMELKSKARELRIAAREAVAGAGSSDKNIQLFVDDIKSCGSIVKGSCNDTS</sequence>
<gene>
    <name evidence="2" type="ORF">DKX38_014265</name>
</gene>
<dbReference type="EMBL" id="VDCV01000009">
    <property type="protein sequence ID" value="KAB5541291.1"/>
    <property type="molecule type" value="Genomic_DNA"/>
</dbReference>
<dbReference type="GO" id="GO:0050793">
    <property type="term" value="P:regulation of developmental process"/>
    <property type="evidence" value="ECO:0007669"/>
    <property type="project" value="InterPro"/>
</dbReference>